<name>A0A7R9BC61_TIMSH</name>
<sequence length="11" mass="1119">MGARPPSLSTC</sequence>
<accession>A0A7R9BC61</accession>
<protein>
    <submittedName>
        <fullName evidence="1">Uncharacterized protein</fullName>
    </submittedName>
</protein>
<evidence type="ECO:0000313" key="1">
    <source>
        <dbReference type="EMBL" id="CAD7269796.1"/>
    </source>
</evidence>
<organism evidence="1">
    <name type="scientific">Timema shepardi</name>
    <name type="common">Walking stick</name>
    <dbReference type="NCBI Taxonomy" id="629360"/>
    <lineage>
        <taxon>Eukaryota</taxon>
        <taxon>Metazoa</taxon>
        <taxon>Ecdysozoa</taxon>
        <taxon>Arthropoda</taxon>
        <taxon>Hexapoda</taxon>
        <taxon>Insecta</taxon>
        <taxon>Pterygota</taxon>
        <taxon>Neoptera</taxon>
        <taxon>Polyneoptera</taxon>
        <taxon>Phasmatodea</taxon>
        <taxon>Timematodea</taxon>
        <taxon>Timematoidea</taxon>
        <taxon>Timematidae</taxon>
        <taxon>Timema</taxon>
    </lineage>
</organism>
<proteinExistence type="predicted"/>
<reference evidence="1" key="1">
    <citation type="submission" date="2020-11" db="EMBL/GenBank/DDBJ databases">
        <authorList>
            <person name="Tran Van P."/>
        </authorList>
    </citation>
    <scope>NUCLEOTIDE SEQUENCE</scope>
</reference>
<gene>
    <name evidence="1" type="ORF">TSIB3V08_LOCUS13796</name>
</gene>
<dbReference type="EMBL" id="OC035689">
    <property type="protein sequence ID" value="CAD7269796.1"/>
    <property type="molecule type" value="Genomic_DNA"/>
</dbReference>